<dbReference type="AlphaFoldDB" id="A0A381VZ69"/>
<proteinExistence type="predicted"/>
<dbReference type="PANTHER" id="PTHR43591">
    <property type="entry name" value="METHYLTRANSFERASE"/>
    <property type="match status" value="1"/>
</dbReference>
<evidence type="ECO:0000259" key="1">
    <source>
        <dbReference type="Pfam" id="PF13649"/>
    </source>
</evidence>
<name>A0A381VZ69_9ZZZZ</name>
<dbReference type="Pfam" id="PF13649">
    <property type="entry name" value="Methyltransf_25"/>
    <property type="match status" value="1"/>
</dbReference>
<dbReference type="GO" id="GO:0008757">
    <property type="term" value="F:S-adenosylmethionine-dependent methyltransferase activity"/>
    <property type="evidence" value="ECO:0007669"/>
    <property type="project" value="InterPro"/>
</dbReference>
<dbReference type="InterPro" id="IPR041698">
    <property type="entry name" value="Methyltransf_25"/>
</dbReference>
<sequence>MSNNKDQKTVDGFGDEWERFDQSQLSEDEHQELFNRYFSVFPWEKLPENPTGFDMGCGSGRWAKLLAPRVGTLHCIDPSSALDVARRNLADEPNCNFHAKGVDEEILPHGSQDFGVSLGVLHHVPDTAAGIKACVNMLKPGAPFLLYLYYALDNRPFWYRSIWAASNVFRRIISKLPHKLRYGVSQVIAVCAYWPLARLAYLFESCGASKSFVDTVPLSNYRALSFYTMRTDALDRFGTRLEQRFTKKQIRTMMQDAGLAEISFSEENPYWVAVGYREKV</sequence>
<gene>
    <name evidence="2" type="ORF">METZ01_LOCUS98235</name>
</gene>
<dbReference type="PANTHER" id="PTHR43591:SF109">
    <property type="entry name" value="METHYLTRANSFERASE TYPE 11 DOMAIN-CONTAINING PROTEIN"/>
    <property type="match status" value="1"/>
</dbReference>
<accession>A0A381VZ69</accession>
<dbReference type="SUPFAM" id="SSF53335">
    <property type="entry name" value="S-adenosyl-L-methionine-dependent methyltransferases"/>
    <property type="match status" value="1"/>
</dbReference>
<feature type="domain" description="Methyltransferase" evidence="1">
    <location>
        <begin position="54"/>
        <end position="141"/>
    </location>
</feature>
<dbReference type="InterPro" id="IPR029063">
    <property type="entry name" value="SAM-dependent_MTases_sf"/>
</dbReference>
<protein>
    <recommendedName>
        <fullName evidence="1">Methyltransferase domain-containing protein</fullName>
    </recommendedName>
</protein>
<reference evidence="2" key="1">
    <citation type="submission" date="2018-05" db="EMBL/GenBank/DDBJ databases">
        <authorList>
            <person name="Lanie J.A."/>
            <person name="Ng W.-L."/>
            <person name="Kazmierczak K.M."/>
            <person name="Andrzejewski T.M."/>
            <person name="Davidsen T.M."/>
            <person name="Wayne K.J."/>
            <person name="Tettelin H."/>
            <person name="Glass J.I."/>
            <person name="Rusch D."/>
            <person name="Podicherti R."/>
            <person name="Tsui H.-C.T."/>
            <person name="Winkler M.E."/>
        </authorList>
    </citation>
    <scope>NUCLEOTIDE SEQUENCE</scope>
</reference>
<dbReference type="Gene3D" id="3.40.50.150">
    <property type="entry name" value="Vaccinia Virus protein VP39"/>
    <property type="match status" value="1"/>
</dbReference>
<dbReference type="CDD" id="cd02440">
    <property type="entry name" value="AdoMet_MTases"/>
    <property type="match status" value="1"/>
</dbReference>
<organism evidence="2">
    <name type="scientific">marine metagenome</name>
    <dbReference type="NCBI Taxonomy" id="408172"/>
    <lineage>
        <taxon>unclassified sequences</taxon>
        <taxon>metagenomes</taxon>
        <taxon>ecological metagenomes</taxon>
    </lineage>
</organism>
<evidence type="ECO:0000313" key="2">
    <source>
        <dbReference type="EMBL" id="SVA45381.1"/>
    </source>
</evidence>
<dbReference type="EMBL" id="UINC01010180">
    <property type="protein sequence ID" value="SVA45381.1"/>
    <property type="molecule type" value="Genomic_DNA"/>
</dbReference>